<reference evidence="3" key="1">
    <citation type="submission" date="2021-02" db="EMBL/GenBank/DDBJ databases">
        <authorList>
            <person name="Nowell W R."/>
        </authorList>
    </citation>
    <scope>NUCLEOTIDE SEQUENCE</scope>
</reference>
<feature type="domain" description="UBC core" evidence="2">
    <location>
        <begin position="513"/>
        <end position="674"/>
    </location>
</feature>
<protein>
    <recommendedName>
        <fullName evidence="2">UBC core domain-containing protein</fullName>
    </recommendedName>
</protein>
<name>A0A817X384_9BILA</name>
<dbReference type="SMART" id="SM00212">
    <property type="entry name" value="UBCc"/>
    <property type="match status" value="1"/>
</dbReference>
<dbReference type="SUPFAM" id="SSF56399">
    <property type="entry name" value="ADP-ribosylation"/>
    <property type="match status" value="1"/>
</dbReference>
<dbReference type="AlphaFoldDB" id="A0A817X384"/>
<gene>
    <name evidence="3" type="ORF">GRG538_LOCUS6590</name>
</gene>
<dbReference type="PANTHER" id="PTHR24068">
    <property type="entry name" value="UBIQUITIN-CONJUGATING ENZYME E2"/>
    <property type="match status" value="1"/>
</dbReference>
<dbReference type="InterPro" id="IPR000608">
    <property type="entry name" value="UBC"/>
</dbReference>
<evidence type="ECO:0000313" key="4">
    <source>
        <dbReference type="Proteomes" id="UP000663872"/>
    </source>
</evidence>
<comment type="caution">
    <text evidence="3">The sequence shown here is derived from an EMBL/GenBank/DDBJ whole genome shotgun (WGS) entry which is preliminary data.</text>
</comment>
<dbReference type="Pfam" id="PF00179">
    <property type="entry name" value="UQ_con"/>
    <property type="match status" value="1"/>
</dbReference>
<sequence>MVCTSLIISIYLQFVLNFHHMAASSSSNKQHLLIEYTPKEIEPNVQNLNDVEFIYLHSNHSETQENNVDSIGQISMVLQKMEHQVKEFSDIEQCLDYIRERPNSKFYLNVSNDLDEDKMSTLKEYSQIRSIFQFTVSSRRTQPEDKLADYQLSNPLITEMSSSCHKLMDSSILSDIEFTAVEKLPSHDFIIDSRFLIQYRITIEILLRIPITPESKTDFTDWCRENYSTNSKDIEAIELFDSKFKVGQAILWYTKQSFVSRILNRTFANDDIRLIFKIRYFIFHLYSELKTLYERFFEILNTQITVYRGKQMPADEFQTLEASINKLVITKCFLSTSLNREVALLFSGREEVPTGYVAVIFRMIIDKTINRIKPFAFIRLESAMADEDEFLLGIGIIFRIQDIIQITENTFEIVLVYTSEQEKIEEEMIRSKTSYLEQAQHIQSIDDFDCVISDVINSLNEPKIASLSAIQDDGRNNLSIESSSGPKPQQQTIQLENKRHAEIRPSFATYSLVNVKRLWLDVNRLRSFNYGSPESRIFILDSSPFDEDEESDLPVQCHIIGRIFPSSHIYNKVAYQIRIDVPQCYPFEPPSVYILAPIYHPNVCRNGKISLTILENRGNWLYTFNLVDVIHWTVDLIDNPCSDFVVNPEAGVLYDHNRDEFNRVASLCAKRHALPRV</sequence>
<organism evidence="3 4">
    <name type="scientific">Rotaria socialis</name>
    <dbReference type="NCBI Taxonomy" id="392032"/>
    <lineage>
        <taxon>Eukaryota</taxon>
        <taxon>Metazoa</taxon>
        <taxon>Spiralia</taxon>
        <taxon>Gnathifera</taxon>
        <taxon>Rotifera</taxon>
        <taxon>Eurotatoria</taxon>
        <taxon>Bdelloidea</taxon>
        <taxon>Philodinida</taxon>
        <taxon>Philodinidae</taxon>
        <taxon>Rotaria</taxon>
    </lineage>
</organism>
<evidence type="ECO:0000256" key="1">
    <source>
        <dbReference type="SAM" id="SignalP"/>
    </source>
</evidence>
<evidence type="ECO:0000259" key="2">
    <source>
        <dbReference type="PROSITE" id="PS50127"/>
    </source>
</evidence>
<feature type="chain" id="PRO_5032953360" description="UBC core domain-containing protein" evidence="1">
    <location>
        <begin position="18"/>
        <end position="677"/>
    </location>
</feature>
<dbReference type="SUPFAM" id="SSF54495">
    <property type="entry name" value="UBC-like"/>
    <property type="match status" value="1"/>
</dbReference>
<feature type="signal peptide" evidence="1">
    <location>
        <begin position="1"/>
        <end position="17"/>
    </location>
</feature>
<keyword evidence="1" id="KW-0732">Signal</keyword>
<dbReference type="InterPro" id="IPR016135">
    <property type="entry name" value="UBQ-conjugating_enzyme/RWD"/>
</dbReference>
<dbReference type="PROSITE" id="PS50127">
    <property type="entry name" value="UBC_2"/>
    <property type="match status" value="1"/>
</dbReference>
<dbReference type="Proteomes" id="UP000663872">
    <property type="component" value="Unassembled WGS sequence"/>
</dbReference>
<dbReference type="Gene3D" id="3.90.176.10">
    <property type="entry name" value="Toxin ADP-ribosyltransferase, Chain A, domain 1"/>
    <property type="match status" value="1"/>
</dbReference>
<proteinExistence type="predicted"/>
<accession>A0A817X384</accession>
<dbReference type="PROSITE" id="PS51996">
    <property type="entry name" value="TR_MART"/>
    <property type="match status" value="1"/>
</dbReference>
<evidence type="ECO:0000313" key="3">
    <source>
        <dbReference type="EMBL" id="CAF3362745.1"/>
    </source>
</evidence>
<dbReference type="EMBL" id="CAJNYT010000660">
    <property type="protein sequence ID" value="CAF3362745.1"/>
    <property type="molecule type" value="Genomic_DNA"/>
</dbReference>
<dbReference type="Gene3D" id="3.10.110.10">
    <property type="entry name" value="Ubiquitin Conjugating Enzyme"/>
    <property type="match status" value="1"/>
</dbReference>